<feature type="domain" description="PLD phosphodiesterase" evidence="7">
    <location>
        <begin position="268"/>
        <end position="295"/>
    </location>
</feature>
<keyword evidence="5" id="KW-0442">Lipid degradation</keyword>
<comment type="similarity">
    <text evidence="2">Belongs to the phospholipase D family.</text>
</comment>
<dbReference type="CDD" id="cd09116">
    <property type="entry name" value="PLDc_Nuc_like"/>
    <property type="match status" value="1"/>
</dbReference>
<dbReference type="SMART" id="SM00155">
    <property type="entry name" value="PLDc"/>
    <property type="match status" value="2"/>
</dbReference>
<dbReference type="PANTHER" id="PTHR43856:SF1">
    <property type="entry name" value="MITOCHONDRIAL CARDIOLIPIN HYDROLASE"/>
    <property type="match status" value="1"/>
</dbReference>
<dbReference type="Pfam" id="PF13091">
    <property type="entry name" value="PLDc_2"/>
    <property type="match status" value="2"/>
</dbReference>
<dbReference type="GO" id="GO:0006793">
    <property type="term" value="P:phosphorus metabolic process"/>
    <property type="evidence" value="ECO:0007669"/>
    <property type="project" value="UniProtKB-ARBA"/>
</dbReference>
<dbReference type="InterPro" id="IPR025202">
    <property type="entry name" value="PLD-like_dom"/>
</dbReference>
<evidence type="ECO:0000256" key="5">
    <source>
        <dbReference type="ARBA" id="ARBA00022963"/>
    </source>
</evidence>
<dbReference type="OrthoDB" id="18806at2"/>
<evidence type="ECO:0000256" key="4">
    <source>
        <dbReference type="ARBA" id="ARBA00022801"/>
    </source>
</evidence>
<evidence type="ECO:0000256" key="2">
    <source>
        <dbReference type="ARBA" id="ARBA00008664"/>
    </source>
</evidence>
<reference evidence="9" key="1">
    <citation type="submission" date="2017-11" db="EMBL/GenBank/DDBJ databases">
        <authorList>
            <person name="Seth-Smith MB H."/>
        </authorList>
    </citation>
    <scope>NUCLEOTIDE SEQUENCE [LARGE SCALE GENOMIC DNA]</scope>
</reference>
<dbReference type="EC" id="3.1.4.4" evidence="3"/>
<feature type="domain" description="PLD phosphodiesterase" evidence="7">
    <location>
        <begin position="122"/>
        <end position="149"/>
    </location>
</feature>
<dbReference type="InterPro" id="IPR051406">
    <property type="entry name" value="PLD_domain"/>
</dbReference>
<proteinExistence type="inferred from homology"/>
<keyword evidence="6" id="KW-0443">Lipid metabolism</keyword>
<dbReference type="PANTHER" id="PTHR43856">
    <property type="entry name" value="CARDIOLIPIN HYDROLASE"/>
    <property type="match status" value="1"/>
</dbReference>
<evidence type="ECO:0000256" key="1">
    <source>
        <dbReference type="ARBA" id="ARBA00000798"/>
    </source>
</evidence>
<dbReference type="KEGG" id="chla:C834K_0478"/>
<evidence type="ECO:0000256" key="3">
    <source>
        <dbReference type="ARBA" id="ARBA00012027"/>
    </source>
</evidence>
<dbReference type="SUPFAM" id="SSF56024">
    <property type="entry name" value="Phospholipase D/nuclease"/>
    <property type="match status" value="2"/>
</dbReference>
<dbReference type="GO" id="GO:0004630">
    <property type="term" value="F:phospholipase D activity"/>
    <property type="evidence" value="ECO:0007669"/>
    <property type="project" value="UniProtKB-EC"/>
</dbReference>
<gene>
    <name evidence="8" type="primary">pld</name>
    <name evidence="8" type="ORF">C834K_0478</name>
</gene>
<dbReference type="AlphaFoldDB" id="A0A3B0PVR5"/>
<dbReference type="Proteomes" id="UP000258476">
    <property type="component" value="Chromosome"/>
</dbReference>
<dbReference type="InterPro" id="IPR001736">
    <property type="entry name" value="PLipase_D/transphosphatidylase"/>
</dbReference>
<accession>A0A3B0PVR5</accession>
<dbReference type="EMBL" id="LS992154">
    <property type="protein sequence ID" value="SYX08936.1"/>
    <property type="molecule type" value="Genomic_DNA"/>
</dbReference>
<sequence>MKKKINSKLKIILIVGSLLFFGVLTKSQTPDTFQTFTASQEPVIYSKQCGDDSLKVICDAIDSAEKSIFLRIYHLTAPEIFTSLANQANAERNVTIHYEKMAKIQEFPKNNHVTLVEHPSEGRKLMHQKALAIDDKQVWLGSANYTHVSFLQDSNLIIGLKSKELCQYIKDESCGNCVVDGQNVQYFSLPGDQGKALSAVLQTLRTAKKTIQLAMFALTYPPVFRELNEAKKRGVDVKILIDKDFKTLSIKQIQALKDSSLTLHTKTTPYRLHHKFAIVDQKILIAGSVNWSEAGFCINSEDMLILDNLTNKQVKKLNRIWEDLEKQSALSYPISDEDQKVIQLPKEKRAA</sequence>
<dbReference type="GO" id="GO:0016891">
    <property type="term" value="F:RNA endonuclease activity producing 5'-phosphomonoesters, hydrolytic mechanism"/>
    <property type="evidence" value="ECO:0007669"/>
    <property type="project" value="TreeGrafter"/>
</dbReference>
<dbReference type="RefSeq" id="WP_117274247.1">
    <property type="nucleotide sequence ID" value="NZ_LS992154.1"/>
</dbReference>
<comment type="catalytic activity">
    <reaction evidence="1">
        <text>a 1,2-diacyl-sn-glycero-3-phosphocholine + H2O = a 1,2-diacyl-sn-glycero-3-phosphate + choline + H(+)</text>
        <dbReference type="Rhea" id="RHEA:14445"/>
        <dbReference type="ChEBI" id="CHEBI:15354"/>
        <dbReference type="ChEBI" id="CHEBI:15377"/>
        <dbReference type="ChEBI" id="CHEBI:15378"/>
        <dbReference type="ChEBI" id="CHEBI:57643"/>
        <dbReference type="ChEBI" id="CHEBI:58608"/>
        <dbReference type="EC" id="3.1.4.4"/>
    </reaction>
</comment>
<evidence type="ECO:0000313" key="9">
    <source>
        <dbReference type="Proteomes" id="UP000258476"/>
    </source>
</evidence>
<keyword evidence="9" id="KW-1185">Reference proteome</keyword>
<evidence type="ECO:0000256" key="6">
    <source>
        <dbReference type="ARBA" id="ARBA00023098"/>
    </source>
</evidence>
<protein>
    <recommendedName>
        <fullName evidence="3">phospholipase D</fullName>
        <ecNumber evidence="3">3.1.4.4</ecNumber>
    </recommendedName>
</protein>
<organism evidence="8 9">
    <name type="scientific">Chlamydia poikilotherma</name>
    <dbReference type="NCBI Taxonomy" id="1967783"/>
    <lineage>
        <taxon>Bacteria</taxon>
        <taxon>Pseudomonadati</taxon>
        <taxon>Chlamydiota</taxon>
        <taxon>Chlamydiia</taxon>
        <taxon>Chlamydiales</taxon>
        <taxon>Chlamydiaceae</taxon>
        <taxon>Chlamydia/Chlamydophila group</taxon>
        <taxon>Chlamydia</taxon>
    </lineage>
</organism>
<dbReference type="GO" id="GO:0016042">
    <property type="term" value="P:lipid catabolic process"/>
    <property type="evidence" value="ECO:0007669"/>
    <property type="project" value="UniProtKB-KW"/>
</dbReference>
<keyword evidence="4" id="KW-0378">Hydrolase</keyword>
<name>A0A3B0PVR5_9CHLA</name>
<dbReference type="Gene3D" id="3.30.870.10">
    <property type="entry name" value="Endonuclease Chain A"/>
    <property type="match status" value="2"/>
</dbReference>
<evidence type="ECO:0000259" key="7">
    <source>
        <dbReference type="PROSITE" id="PS50035"/>
    </source>
</evidence>
<dbReference type="PROSITE" id="PS50035">
    <property type="entry name" value="PLD"/>
    <property type="match status" value="2"/>
</dbReference>
<evidence type="ECO:0000313" key="8">
    <source>
        <dbReference type="EMBL" id="SYX08936.1"/>
    </source>
</evidence>